<evidence type="ECO:0000313" key="1">
    <source>
        <dbReference type="EMBL" id="AEW74131.1"/>
    </source>
</evidence>
<dbReference type="KEGG" id="eec:EcWSU1_02699"/>
<dbReference type="Proteomes" id="UP000007838">
    <property type="component" value="Chromosome"/>
</dbReference>
<dbReference type="EMBL" id="CP002886">
    <property type="protein sequence ID" value="AEW74131.1"/>
    <property type="molecule type" value="Genomic_DNA"/>
</dbReference>
<accession>G8LG39</accession>
<sequence length="33" mass="4077">MRQVWLKLKVISIMQQIIHIGYIFFAPHKARFY</sequence>
<name>G8LG39_9ENTR</name>
<protein>
    <submittedName>
        <fullName evidence="1">Uncharacterized protein</fullName>
    </submittedName>
</protein>
<organism evidence="1 2">
    <name type="scientific">Enterobacter ludwigii</name>
    <dbReference type="NCBI Taxonomy" id="299767"/>
    <lineage>
        <taxon>Bacteria</taxon>
        <taxon>Pseudomonadati</taxon>
        <taxon>Pseudomonadota</taxon>
        <taxon>Gammaproteobacteria</taxon>
        <taxon>Enterobacterales</taxon>
        <taxon>Enterobacteriaceae</taxon>
        <taxon>Enterobacter</taxon>
        <taxon>Enterobacter cloacae complex</taxon>
    </lineage>
</organism>
<proteinExistence type="predicted"/>
<evidence type="ECO:0000313" key="2">
    <source>
        <dbReference type="Proteomes" id="UP000007838"/>
    </source>
</evidence>
<dbReference type="HOGENOM" id="CLU_3381691_0_0_6"/>
<dbReference type="AlphaFoldDB" id="G8LG39"/>
<gene>
    <name evidence="1" type="ORF">EcWSU1_02699</name>
</gene>
<reference evidence="1 2" key="1">
    <citation type="journal article" date="2011" name="Stand. Genomic Sci.">
        <title>Complete genome of the onion pathogen Enterobacter cloacae EcWSU1.</title>
        <authorList>
            <person name="Humann J.L."/>
            <person name="Wildung M."/>
            <person name="Cheng C.H."/>
            <person name="Lee T."/>
            <person name="Stewart J.E."/>
            <person name="Drew J.C."/>
            <person name="Triplett E.W."/>
            <person name="Main D."/>
            <person name="Schroeder B.K."/>
        </authorList>
    </citation>
    <scope>NUCLEOTIDE SEQUENCE [LARGE SCALE GENOMIC DNA]</scope>
    <source>
        <strain evidence="1 2">EcWSU1</strain>
    </source>
</reference>